<evidence type="ECO:0000256" key="1">
    <source>
        <dbReference type="SAM" id="Phobius"/>
    </source>
</evidence>
<dbReference type="EMBL" id="AVPF01000026">
    <property type="protein sequence ID" value="KGX87145.1"/>
    <property type="molecule type" value="Genomic_DNA"/>
</dbReference>
<keyword evidence="1" id="KW-0472">Membrane</keyword>
<evidence type="ECO:0000313" key="3">
    <source>
        <dbReference type="Proteomes" id="UP000030403"/>
    </source>
</evidence>
<gene>
    <name evidence="2" type="ORF">N783_10485</name>
</gene>
<accession>A0A0A5G7R6</accession>
<organism evidence="2 3">
    <name type="scientific">Pontibacillus marinus BH030004 = DSM 16465</name>
    <dbReference type="NCBI Taxonomy" id="1385511"/>
    <lineage>
        <taxon>Bacteria</taxon>
        <taxon>Bacillati</taxon>
        <taxon>Bacillota</taxon>
        <taxon>Bacilli</taxon>
        <taxon>Bacillales</taxon>
        <taxon>Bacillaceae</taxon>
        <taxon>Pontibacillus</taxon>
    </lineage>
</organism>
<dbReference type="RefSeq" id="WP_027446897.1">
    <property type="nucleotide sequence ID" value="NZ_AULJ01000043.1"/>
</dbReference>
<reference evidence="2 3" key="1">
    <citation type="submission" date="2013-08" db="EMBL/GenBank/DDBJ databases">
        <authorList>
            <person name="Huang J."/>
            <person name="Wang G."/>
        </authorList>
    </citation>
    <scope>NUCLEOTIDE SEQUENCE [LARGE SCALE GENOMIC DNA]</scope>
    <source>
        <strain evidence="2 3">BH030004</strain>
    </source>
</reference>
<keyword evidence="3" id="KW-1185">Reference proteome</keyword>
<evidence type="ECO:0000313" key="2">
    <source>
        <dbReference type="EMBL" id="KGX87145.1"/>
    </source>
</evidence>
<dbReference type="STRING" id="1385511.GCA_000425225_03287"/>
<dbReference type="AlphaFoldDB" id="A0A0A5G7R6"/>
<keyword evidence="1" id="KW-0812">Transmembrane</keyword>
<dbReference type="OrthoDB" id="2654376at2"/>
<proteinExistence type="predicted"/>
<dbReference type="eggNOG" id="ENOG502ZU0D">
    <property type="taxonomic scope" value="Bacteria"/>
</dbReference>
<feature type="transmembrane region" description="Helical" evidence="1">
    <location>
        <begin position="20"/>
        <end position="39"/>
    </location>
</feature>
<comment type="caution">
    <text evidence="2">The sequence shown here is derived from an EMBL/GenBank/DDBJ whole genome shotgun (WGS) entry which is preliminary data.</text>
</comment>
<name>A0A0A5G7R6_9BACI</name>
<protein>
    <submittedName>
        <fullName evidence="2">Uncharacterized protein</fullName>
    </submittedName>
</protein>
<keyword evidence="1" id="KW-1133">Transmembrane helix</keyword>
<sequence>MHLSISTYWDLKEAEDNGVLSTTLSIKLSLWVFVFGVLLEWKSLKRLIQGQFKITWLFIPAIILTVLSFIPSYHWVSWFGVGYPFFIEMFYIPKTQPLLDAASGILFIRSISGE</sequence>
<dbReference type="Proteomes" id="UP000030403">
    <property type="component" value="Unassembled WGS sequence"/>
</dbReference>
<feature type="transmembrane region" description="Helical" evidence="1">
    <location>
        <begin position="51"/>
        <end position="69"/>
    </location>
</feature>